<evidence type="ECO:0000313" key="5">
    <source>
        <dbReference type="Proteomes" id="UP000245368"/>
    </source>
</evidence>
<evidence type="ECO:0000259" key="3">
    <source>
        <dbReference type="PROSITE" id="PS50977"/>
    </source>
</evidence>
<proteinExistence type="predicted"/>
<accession>A0A2Z3JIJ1</accession>
<dbReference type="OrthoDB" id="9812993at2"/>
<dbReference type="InterPro" id="IPR050109">
    <property type="entry name" value="HTH-type_TetR-like_transc_reg"/>
</dbReference>
<organism evidence="4 5">
    <name type="scientific">Deinococcus irradiatisoli</name>
    <dbReference type="NCBI Taxonomy" id="2202254"/>
    <lineage>
        <taxon>Bacteria</taxon>
        <taxon>Thermotogati</taxon>
        <taxon>Deinococcota</taxon>
        <taxon>Deinococci</taxon>
        <taxon>Deinococcales</taxon>
        <taxon>Deinococcaceae</taxon>
        <taxon>Deinococcus</taxon>
    </lineage>
</organism>
<dbReference type="PANTHER" id="PTHR30055:SF178">
    <property type="entry name" value="POSSIBLE TRANSCRIPTIONAL REGULATORY PROTEIN"/>
    <property type="match status" value="1"/>
</dbReference>
<dbReference type="Proteomes" id="UP000245368">
    <property type="component" value="Chromosome"/>
</dbReference>
<reference evidence="4 5" key="1">
    <citation type="submission" date="2018-05" db="EMBL/GenBank/DDBJ databases">
        <title>Complete Genome Sequence of Deinococcus sp. strain 17bor-2.</title>
        <authorList>
            <person name="Srinivasan S."/>
        </authorList>
    </citation>
    <scope>NUCLEOTIDE SEQUENCE [LARGE SCALE GENOMIC DNA]</scope>
    <source>
        <strain evidence="4 5">17bor-2</strain>
    </source>
</reference>
<dbReference type="InterPro" id="IPR001647">
    <property type="entry name" value="HTH_TetR"/>
</dbReference>
<dbReference type="Gene3D" id="1.10.357.10">
    <property type="entry name" value="Tetracycline Repressor, domain 2"/>
    <property type="match status" value="1"/>
</dbReference>
<protein>
    <submittedName>
        <fullName evidence="4">TetR/AcrR family transcriptional regulator</fullName>
    </submittedName>
</protein>
<evidence type="ECO:0000256" key="2">
    <source>
        <dbReference type="PROSITE-ProRule" id="PRU00335"/>
    </source>
</evidence>
<dbReference type="RefSeq" id="WP_109827544.1">
    <property type="nucleotide sequence ID" value="NZ_CP029494.1"/>
</dbReference>
<dbReference type="AlphaFoldDB" id="A0A2Z3JIJ1"/>
<gene>
    <name evidence="4" type="ORF">DKM44_11745</name>
</gene>
<dbReference type="GO" id="GO:0000976">
    <property type="term" value="F:transcription cis-regulatory region binding"/>
    <property type="evidence" value="ECO:0007669"/>
    <property type="project" value="TreeGrafter"/>
</dbReference>
<dbReference type="PRINTS" id="PR00455">
    <property type="entry name" value="HTHTETR"/>
</dbReference>
<keyword evidence="1 2" id="KW-0238">DNA-binding</keyword>
<feature type="domain" description="HTH tetR-type" evidence="3">
    <location>
        <begin position="14"/>
        <end position="74"/>
    </location>
</feature>
<evidence type="ECO:0000256" key="1">
    <source>
        <dbReference type="ARBA" id="ARBA00023125"/>
    </source>
</evidence>
<dbReference type="InterPro" id="IPR009057">
    <property type="entry name" value="Homeodomain-like_sf"/>
</dbReference>
<dbReference type="SUPFAM" id="SSF46689">
    <property type="entry name" value="Homeodomain-like"/>
    <property type="match status" value="1"/>
</dbReference>
<feature type="DNA-binding region" description="H-T-H motif" evidence="2">
    <location>
        <begin position="37"/>
        <end position="56"/>
    </location>
</feature>
<dbReference type="EMBL" id="CP029494">
    <property type="protein sequence ID" value="AWN23816.1"/>
    <property type="molecule type" value="Genomic_DNA"/>
</dbReference>
<dbReference type="Pfam" id="PF17929">
    <property type="entry name" value="TetR_C_34"/>
    <property type="match status" value="1"/>
</dbReference>
<evidence type="ECO:0000313" key="4">
    <source>
        <dbReference type="EMBL" id="AWN23816.1"/>
    </source>
</evidence>
<dbReference type="InterPro" id="IPR041483">
    <property type="entry name" value="TetR_C_34"/>
</dbReference>
<dbReference type="PANTHER" id="PTHR30055">
    <property type="entry name" value="HTH-TYPE TRANSCRIPTIONAL REGULATOR RUTR"/>
    <property type="match status" value="1"/>
</dbReference>
<dbReference type="GO" id="GO:0003700">
    <property type="term" value="F:DNA-binding transcription factor activity"/>
    <property type="evidence" value="ECO:0007669"/>
    <property type="project" value="TreeGrafter"/>
</dbReference>
<sequence>MVSQTRARSSEAKAARREQILDEARRLLLTTRYPELTLSDIAARVGLTKPALFAYFSSKESLFLSVYEARLGTWFSALEKHLRLGGTHSARTLAALITAMTLEQPELLRLLPLLSGLLEYNITAERALEHKRWVAQQLGTITPLLEAALPGLPPGGGARLLTYTQALIAGLYPMSEPAPAVRQALECGGLGDLHLHLKAALQDSLEGLYLGLSARSGELG</sequence>
<dbReference type="PROSITE" id="PS50977">
    <property type="entry name" value="HTH_TETR_2"/>
    <property type="match status" value="1"/>
</dbReference>
<name>A0A2Z3JIJ1_9DEIO</name>
<dbReference type="Pfam" id="PF00440">
    <property type="entry name" value="TetR_N"/>
    <property type="match status" value="1"/>
</dbReference>
<keyword evidence="5" id="KW-1185">Reference proteome</keyword>
<dbReference type="KEGG" id="dez:DKM44_11745"/>